<name>A0ABX2AIK9_9BACT</name>
<dbReference type="InterPro" id="IPR029044">
    <property type="entry name" value="Nucleotide-diphossugar_trans"/>
</dbReference>
<dbReference type="SUPFAM" id="SSF53448">
    <property type="entry name" value="Nucleotide-diphospho-sugar transferases"/>
    <property type="match status" value="1"/>
</dbReference>
<dbReference type="InterPro" id="IPR005835">
    <property type="entry name" value="NTP_transferase_dom"/>
</dbReference>
<evidence type="ECO:0000313" key="2">
    <source>
        <dbReference type="EMBL" id="NPD90878.1"/>
    </source>
</evidence>
<organism evidence="2 3">
    <name type="scientific">Xylanibacter muris</name>
    <dbReference type="NCBI Taxonomy" id="2736290"/>
    <lineage>
        <taxon>Bacteria</taxon>
        <taxon>Pseudomonadati</taxon>
        <taxon>Bacteroidota</taxon>
        <taxon>Bacteroidia</taxon>
        <taxon>Bacteroidales</taxon>
        <taxon>Prevotellaceae</taxon>
        <taxon>Xylanibacter</taxon>
    </lineage>
</organism>
<dbReference type="PANTHER" id="PTHR42883">
    <property type="entry name" value="GLUCOSE-1-PHOSPHATE THYMIDYLTRANSFERASE"/>
    <property type="match status" value="1"/>
</dbReference>
<comment type="caution">
    <text evidence="2">The sequence shown here is derived from an EMBL/GenBank/DDBJ whole genome shotgun (WGS) entry which is preliminary data.</text>
</comment>
<reference evidence="2 3" key="1">
    <citation type="submission" date="2020-05" db="EMBL/GenBank/DDBJ databases">
        <title>Distinct polysaccharide utilization as determinants for interspecies competition between intestinal Prevotella spp.</title>
        <authorList>
            <person name="Galvez E.J.C."/>
            <person name="Iljazovic A."/>
            <person name="Strowig T."/>
        </authorList>
    </citation>
    <scope>NUCLEOTIDE SEQUENCE [LARGE SCALE GENOMIC DNA]</scope>
    <source>
        <strain evidence="2 3">PMUR</strain>
    </source>
</reference>
<dbReference type="PANTHER" id="PTHR42883:SF2">
    <property type="entry name" value="THYMIDYLYLTRANSFERASE"/>
    <property type="match status" value="1"/>
</dbReference>
<proteinExistence type="predicted"/>
<sequence>MKNIVIAAGYATRLYPLTENFPKPLLKIGNSTILGRLIDDIDRIPDINEHIIVTNHKFVHYFEDWKQTLQTRCPVTIIDDGTESNDTRLGAVRDLLLAIDRCSVDEDILVIAADNILDFSFNGFIEYFHKKKTSLIMCHNEPRLERLQRTGVIAVDSDMKVLEMQEKPKHPVSNWAVPPFYLYRREDLPLIKDCLNNGCGFDAPGNLAHYLAGVTILHAYEMPGNRHDIGSMDSYREACEMFGGLK</sequence>
<dbReference type="EMBL" id="JABKKF010000001">
    <property type="protein sequence ID" value="NPD90878.1"/>
    <property type="molecule type" value="Genomic_DNA"/>
</dbReference>
<dbReference type="Gene3D" id="3.90.550.10">
    <property type="entry name" value="Spore Coat Polysaccharide Biosynthesis Protein SpsA, Chain A"/>
    <property type="match status" value="1"/>
</dbReference>
<gene>
    <name evidence="2" type="ORF">HPS56_00630</name>
</gene>
<dbReference type="Proteomes" id="UP000714420">
    <property type="component" value="Unassembled WGS sequence"/>
</dbReference>
<accession>A0ABX2AIK9</accession>
<dbReference type="Pfam" id="PF00483">
    <property type="entry name" value="NTP_transferase"/>
    <property type="match status" value="1"/>
</dbReference>
<keyword evidence="3" id="KW-1185">Reference proteome</keyword>
<protein>
    <submittedName>
        <fullName evidence="2">Nucleotidyltransferase family protein</fullName>
    </submittedName>
</protein>
<evidence type="ECO:0000313" key="3">
    <source>
        <dbReference type="Proteomes" id="UP000714420"/>
    </source>
</evidence>
<evidence type="ECO:0000259" key="1">
    <source>
        <dbReference type="Pfam" id="PF00483"/>
    </source>
</evidence>
<dbReference type="RefSeq" id="WP_172272298.1">
    <property type="nucleotide sequence ID" value="NZ_CASGMU010000001.1"/>
</dbReference>
<feature type="domain" description="Nucleotidyl transferase" evidence="1">
    <location>
        <begin position="2"/>
        <end position="239"/>
    </location>
</feature>